<dbReference type="Proteomes" id="UP000736583">
    <property type="component" value="Unassembled WGS sequence"/>
</dbReference>
<accession>A0ABS6EZ26</accession>
<evidence type="ECO:0000313" key="1">
    <source>
        <dbReference type="EMBL" id="MBU5591478.1"/>
    </source>
</evidence>
<name>A0ABS6EZ26_9CLOT</name>
<comment type="caution">
    <text evidence="1">The sequence shown here is derived from an EMBL/GenBank/DDBJ whole genome shotgun (WGS) entry which is preliminary data.</text>
</comment>
<dbReference type="RefSeq" id="WP_216456441.1">
    <property type="nucleotide sequence ID" value="NZ_JAHLQL010000001.1"/>
</dbReference>
<dbReference type="Pfam" id="PF22010">
    <property type="entry name" value="OrtA"/>
    <property type="match status" value="1"/>
</dbReference>
<dbReference type="InterPro" id="IPR047755">
    <property type="entry name" value="OrtA"/>
</dbReference>
<organism evidence="1 2">
    <name type="scientific">Clostridium simiarum</name>
    <dbReference type="NCBI Taxonomy" id="2841506"/>
    <lineage>
        <taxon>Bacteria</taxon>
        <taxon>Bacillati</taxon>
        <taxon>Bacillota</taxon>
        <taxon>Clostridia</taxon>
        <taxon>Eubacteriales</taxon>
        <taxon>Clostridiaceae</taxon>
        <taxon>Clostridium</taxon>
    </lineage>
</organism>
<keyword evidence="2" id="KW-1185">Reference proteome</keyword>
<sequence length="98" mass="11222">MIKKGTWIEIEEVVLTTEHRALNIPKETKETPLKCWIRGYCLNDCNLGEEVEVETNVGRIVKGKVVEIEPGYYHSYGKHVAEIDRIGKQAREIIGNIK</sequence>
<proteinExistence type="predicted"/>
<dbReference type="EMBL" id="JAHLQL010000001">
    <property type="protein sequence ID" value="MBU5591478.1"/>
    <property type="molecule type" value="Genomic_DNA"/>
</dbReference>
<reference evidence="1 2" key="1">
    <citation type="submission" date="2021-06" db="EMBL/GenBank/DDBJ databases">
        <authorList>
            <person name="Sun Q."/>
            <person name="Li D."/>
        </authorList>
    </citation>
    <scope>NUCLEOTIDE SEQUENCE [LARGE SCALE GENOMIC DNA]</scope>
    <source>
        <strain evidence="1 2">MSJ-4</strain>
    </source>
</reference>
<gene>
    <name evidence="1" type="ORF">KQI89_06855</name>
</gene>
<protein>
    <submittedName>
        <fullName evidence="1">2-amino-4-ketopentanoate thiolase</fullName>
    </submittedName>
</protein>
<evidence type="ECO:0000313" key="2">
    <source>
        <dbReference type="Proteomes" id="UP000736583"/>
    </source>
</evidence>
<dbReference type="NCBIfam" id="NF040739">
    <property type="entry name" value="ornith_OrtA"/>
    <property type="match status" value="1"/>
</dbReference>